<evidence type="ECO:0000256" key="2">
    <source>
        <dbReference type="SAM" id="MobiDB-lite"/>
    </source>
</evidence>
<feature type="compositionally biased region" description="Basic and acidic residues" evidence="2">
    <location>
        <begin position="256"/>
        <end position="271"/>
    </location>
</feature>
<dbReference type="GO" id="GO:0005739">
    <property type="term" value="C:mitochondrion"/>
    <property type="evidence" value="ECO:0007669"/>
    <property type="project" value="UniProtKB-ARBA"/>
</dbReference>
<evidence type="ECO:0000256" key="1">
    <source>
        <dbReference type="ARBA" id="ARBA00008306"/>
    </source>
</evidence>
<proteinExistence type="inferred from homology"/>
<name>A0A7S2RJP7_9STRA</name>
<dbReference type="InterPro" id="IPR051624">
    <property type="entry name" value="RMD1/Sad1-interacting"/>
</dbReference>
<dbReference type="Pfam" id="PF02582">
    <property type="entry name" value="DUF155"/>
    <property type="match status" value="1"/>
</dbReference>
<dbReference type="InterPro" id="IPR003734">
    <property type="entry name" value="DUF155"/>
</dbReference>
<evidence type="ECO:0000259" key="3">
    <source>
        <dbReference type="Pfam" id="PF02582"/>
    </source>
</evidence>
<feature type="region of interest" description="Disordered" evidence="2">
    <location>
        <begin position="247"/>
        <end position="271"/>
    </location>
</feature>
<dbReference type="PANTHER" id="PTHR16255:SF1">
    <property type="entry name" value="REQUIRED FOR MEIOTIC NUCLEAR DIVISION PROTEIN 1 HOMOLOG"/>
    <property type="match status" value="1"/>
</dbReference>
<dbReference type="AlphaFoldDB" id="A0A7S2RJP7"/>
<dbReference type="PANTHER" id="PTHR16255">
    <property type="entry name" value="REQUIRED FOR MEIOTIC NUCLEAR DIVISION PROTEIN 1 HOMOLOG"/>
    <property type="match status" value="1"/>
</dbReference>
<comment type="similarity">
    <text evidence="1">Belongs to the RMD1/sif2 family.</text>
</comment>
<feature type="region of interest" description="Disordered" evidence="2">
    <location>
        <begin position="56"/>
        <end position="79"/>
    </location>
</feature>
<feature type="compositionally biased region" description="Basic and acidic residues" evidence="2">
    <location>
        <begin position="56"/>
        <end position="65"/>
    </location>
</feature>
<dbReference type="EMBL" id="HBHK01006746">
    <property type="protein sequence ID" value="CAD9672861.1"/>
    <property type="molecule type" value="Transcribed_RNA"/>
</dbReference>
<gene>
    <name evidence="4" type="ORF">QSP1433_LOCUS4100</name>
</gene>
<reference evidence="4" key="1">
    <citation type="submission" date="2021-01" db="EMBL/GenBank/DDBJ databases">
        <authorList>
            <person name="Corre E."/>
            <person name="Pelletier E."/>
            <person name="Niang G."/>
            <person name="Scheremetjew M."/>
            <person name="Finn R."/>
            <person name="Kale V."/>
            <person name="Holt S."/>
            <person name="Cochrane G."/>
            <person name="Meng A."/>
            <person name="Brown T."/>
            <person name="Cohen L."/>
        </authorList>
    </citation>
    <scope>NUCLEOTIDE SEQUENCE</scope>
    <source>
        <strain evidence="4">NY070348D</strain>
    </source>
</reference>
<feature type="domain" description="DUF155" evidence="3">
    <location>
        <begin position="306"/>
        <end position="478"/>
    </location>
</feature>
<sequence>MRRAVAHSDTTSSSPLLAHAAGTGDSGAVDGDGNGGVSPDGRRNVASVSVDFGKTGLHDADHESDWEGSPKSSGRAAVYHSDSAISEVDKYTSRGTIMKRLPMIPSRARFPVASRKGVPSNKLPRKIPRRIKGKYRRIVANRSDSSTGRIAVYCECNEIDLDQVYGRILQVRQELGSDDVDIPIEIQDENFSIENNKSTIFPRFKPFKLDNRLVKKESTAFKRDTVDDPSWMTSIFFDVLHLRQRNSGEGNGNAQHVDKRKPSGRRKDERAYGRNVSDFEEFEEYDSDTEAGWRYHDETHLNYREVFVFGFGCVVLWNWDGEDAEKRFIRSLTPFCRRFYEQEATDSAADDMEYFYGSTSRVKNDTVELASGDPIERLAVSFAFAQSSLLSVYEARLDQIIERNEHIPIDLAKHGKIHMSQEEISKEMGRLFMERNMINLESDILGTPEFFWQNDELEPVYKKMCNYMEQDERHEILNKRLDCVRELLDVLATQVENQHASKLEWIIIWLILSELIVQVVWGVFIKDILGFFNHCNSD</sequence>
<accession>A0A7S2RJP7</accession>
<evidence type="ECO:0000313" key="4">
    <source>
        <dbReference type="EMBL" id="CAD9672861.1"/>
    </source>
</evidence>
<feature type="region of interest" description="Disordered" evidence="2">
    <location>
        <begin position="1"/>
        <end position="44"/>
    </location>
</feature>
<organism evidence="4">
    <name type="scientific">Mucochytrium quahogii</name>
    <dbReference type="NCBI Taxonomy" id="96639"/>
    <lineage>
        <taxon>Eukaryota</taxon>
        <taxon>Sar</taxon>
        <taxon>Stramenopiles</taxon>
        <taxon>Bigyra</taxon>
        <taxon>Labyrinthulomycetes</taxon>
        <taxon>Thraustochytrida</taxon>
        <taxon>Thraustochytriidae</taxon>
        <taxon>Mucochytrium</taxon>
    </lineage>
</organism>
<protein>
    <recommendedName>
        <fullName evidence="3">DUF155 domain-containing protein</fullName>
    </recommendedName>
</protein>